<dbReference type="InterPro" id="IPR027417">
    <property type="entry name" value="P-loop_NTPase"/>
</dbReference>
<keyword evidence="5" id="KW-0067">ATP-binding</keyword>
<dbReference type="SUPFAM" id="SSF52058">
    <property type="entry name" value="L domain-like"/>
    <property type="match status" value="1"/>
</dbReference>
<evidence type="ECO:0000313" key="10">
    <source>
        <dbReference type="EMBL" id="KAF5775983.1"/>
    </source>
</evidence>
<feature type="domain" description="Disease resistance N-terminal" evidence="7">
    <location>
        <begin position="10"/>
        <end position="96"/>
    </location>
</feature>
<dbReference type="InterPro" id="IPR056789">
    <property type="entry name" value="LRR_R13L1-DRL21"/>
</dbReference>
<dbReference type="AlphaFoldDB" id="A0A9K3EM98"/>
<evidence type="ECO:0000256" key="4">
    <source>
        <dbReference type="ARBA" id="ARBA00022821"/>
    </source>
</evidence>
<evidence type="ECO:0000259" key="7">
    <source>
        <dbReference type="Pfam" id="PF18052"/>
    </source>
</evidence>
<keyword evidence="4" id="KW-0611">Plant defense</keyword>
<dbReference type="GO" id="GO:0051707">
    <property type="term" value="P:response to other organism"/>
    <property type="evidence" value="ECO:0007669"/>
    <property type="project" value="UniProtKB-ARBA"/>
</dbReference>
<dbReference type="Gene3D" id="3.80.10.10">
    <property type="entry name" value="Ribonuclease Inhibitor"/>
    <property type="match status" value="2"/>
</dbReference>
<dbReference type="PANTHER" id="PTHR36766:SF61">
    <property type="entry name" value="NB-ARC DOMAIN DISEASE RESISTANCE PROTEIN"/>
    <property type="match status" value="1"/>
</dbReference>
<dbReference type="PRINTS" id="PR00364">
    <property type="entry name" value="DISEASERSIST"/>
</dbReference>
<keyword evidence="3" id="KW-0547">Nucleotide-binding</keyword>
<evidence type="ECO:0000256" key="3">
    <source>
        <dbReference type="ARBA" id="ARBA00022741"/>
    </source>
</evidence>
<evidence type="ECO:0000259" key="8">
    <source>
        <dbReference type="Pfam" id="PF23559"/>
    </source>
</evidence>
<reference evidence="10" key="1">
    <citation type="journal article" date="2017" name="Nature">
        <title>The sunflower genome provides insights into oil metabolism, flowering and Asterid evolution.</title>
        <authorList>
            <person name="Badouin H."/>
            <person name="Gouzy J."/>
            <person name="Grassa C.J."/>
            <person name="Murat F."/>
            <person name="Staton S.E."/>
            <person name="Cottret L."/>
            <person name="Lelandais-Briere C."/>
            <person name="Owens G.L."/>
            <person name="Carrere S."/>
            <person name="Mayjonade B."/>
            <person name="Legrand L."/>
            <person name="Gill N."/>
            <person name="Kane N.C."/>
            <person name="Bowers J.E."/>
            <person name="Hubner S."/>
            <person name="Bellec A."/>
            <person name="Berard A."/>
            <person name="Berges H."/>
            <person name="Blanchet N."/>
            <person name="Boniface M.C."/>
            <person name="Brunel D."/>
            <person name="Catrice O."/>
            <person name="Chaidir N."/>
            <person name="Claudel C."/>
            <person name="Donnadieu C."/>
            <person name="Faraut T."/>
            <person name="Fievet G."/>
            <person name="Helmstetter N."/>
            <person name="King M."/>
            <person name="Knapp S.J."/>
            <person name="Lai Z."/>
            <person name="Le Paslier M.C."/>
            <person name="Lippi Y."/>
            <person name="Lorenzon L."/>
            <person name="Mandel J.R."/>
            <person name="Marage G."/>
            <person name="Marchand G."/>
            <person name="Marquand E."/>
            <person name="Bret-Mestries E."/>
            <person name="Morien E."/>
            <person name="Nambeesan S."/>
            <person name="Nguyen T."/>
            <person name="Pegot-Espagnet P."/>
            <person name="Pouilly N."/>
            <person name="Raftis F."/>
            <person name="Sallet E."/>
            <person name="Schiex T."/>
            <person name="Thomas J."/>
            <person name="Vandecasteele C."/>
            <person name="Vares D."/>
            <person name="Vear F."/>
            <person name="Vautrin S."/>
            <person name="Crespi M."/>
            <person name="Mangin B."/>
            <person name="Burke J.M."/>
            <person name="Salse J."/>
            <person name="Munos S."/>
            <person name="Vincourt P."/>
            <person name="Rieseberg L.H."/>
            <person name="Langlade N.B."/>
        </authorList>
    </citation>
    <scope>NUCLEOTIDE SEQUENCE</scope>
    <source>
        <tissue evidence="10">Leaves</tissue>
    </source>
</reference>
<dbReference type="GO" id="GO:0006952">
    <property type="term" value="P:defense response"/>
    <property type="evidence" value="ECO:0007669"/>
    <property type="project" value="UniProtKB-KW"/>
</dbReference>
<comment type="caution">
    <text evidence="10">The sequence shown here is derived from an EMBL/GenBank/DDBJ whole genome shotgun (WGS) entry which is preliminary data.</text>
</comment>
<dbReference type="InterPro" id="IPR003591">
    <property type="entry name" value="Leu-rich_rpt_typical-subtyp"/>
</dbReference>
<sequence length="918" mass="103887">MAETLANELLKVLVKKMTDEAFKRIARAHGIYNELKELNKTLSRIQDLLTDASQKEVTHKSVKEWLNALQHLAYDIDDVLDDVATEAMRRELTLQQEPAASTSMVRKLIPSCCTNFSLTHRLSPKLDSINRDLENLEKRKTDLGLLKIDEKPKNTSRRNETSLPDGSSVIGREVEKEKLLNKLLGDDGSSKENFSIVPIVGMGGVGKTTLARILYNHTKVQSHFELHVWICVSDDFDVFKISKTMFQDVSNENKNFENLNQLHMALTNQLKNKRFLLVLDDVWHENENDWENLVRPFHSCAPGSRIIMTTRKVELLKNLHFGHLDSLKSLSHEDALSLFALHALGVENFNSHTTLKPHGEGIVKKCAGLPLALKAIGRLLGTRTNVEDWEDVLNSEIWNLENSDKIVPALRLSYHDLSADLKQLFAYCSLFPKDYLFDKEELVLLWMAEGFLSPSNATKSPERLGQEYFEILLSRSFFQHAPNDKSLFIMHDLMNDLAMLVAEEFFLRFDNHTKIGTDDLAKYRHMSFSREKYVGYHKFEAFKGAKSLRTLLAVSIDVDQIWGNFFLSNKILVDLLPSLTLLRVLSLSRFRITEVPEFIGGLKHLRYLNLSRTRIKALPENIGNLYNLQTLIVFGCKSLTKLPESFSKLKKLLHFDTRDTPLLEKLPFGIGELGSLQTLTRIIIEGDDGFAINELKGLTNLHGKVSLEGLHKVQSAKHAREANLSLKKITGLKLQWVDVFDGSRMDTHEEEVLNELKPNSHTLKTLSVVSYGGTQISNWVGDCSFHELVNVSIRGCKRCTSLPPFGLLPSLKRLQIQGMDEVKIIGLELTGNDVNAFRSLEVLIFQDMSIWEGWSTINEGSAAVFTCLKELSIISCPKLINVSLQALPSLKVLKIDRCGDGVLRSLVQGLHIRCGEEL</sequence>
<dbReference type="Gene3D" id="3.40.50.300">
    <property type="entry name" value="P-loop containing nucleotide triphosphate hydrolases"/>
    <property type="match status" value="1"/>
</dbReference>
<evidence type="ECO:0000256" key="5">
    <source>
        <dbReference type="ARBA" id="ARBA00022840"/>
    </source>
</evidence>
<proteinExistence type="predicted"/>
<dbReference type="Pfam" id="PF18052">
    <property type="entry name" value="Rx_N"/>
    <property type="match status" value="1"/>
</dbReference>
<evidence type="ECO:0000256" key="1">
    <source>
        <dbReference type="ARBA" id="ARBA00022614"/>
    </source>
</evidence>
<feature type="domain" description="R13L1/DRL21-like LRR repeat region" evidence="9">
    <location>
        <begin position="692"/>
        <end position="819"/>
    </location>
</feature>
<dbReference type="InterPro" id="IPR042197">
    <property type="entry name" value="Apaf_helical"/>
</dbReference>
<dbReference type="SMART" id="SM00369">
    <property type="entry name" value="LRR_TYP"/>
    <property type="match status" value="2"/>
</dbReference>
<dbReference type="Gramene" id="mRNA:HanXRQr2_Chr13g0618161">
    <property type="protein sequence ID" value="mRNA:HanXRQr2_Chr13g0618161"/>
    <property type="gene ID" value="HanXRQr2_Chr13g0618161"/>
</dbReference>
<dbReference type="Proteomes" id="UP000215914">
    <property type="component" value="Unassembled WGS sequence"/>
</dbReference>
<name>A0A9K3EM98_HELAN</name>
<protein>
    <submittedName>
        <fullName evidence="10">Virus X resistance protein-like, coiled-coil</fullName>
    </submittedName>
</protein>
<reference evidence="10" key="2">
    <citation type="submission" date="2020-06" db="EMBL/GenBank/DDBJ databases">
        <title>Helianthus annuus Genome sequencing and assembly Release 2.</title>
        <authorList>
            <person name="Gouzy J."/>
            <person name="Langlade N."/>
            <person name="Munos S."/>
        </authorList>
    </citation>
    <scope>NUCLEOTIDE SEQUENCE</scope>
    <source>
        <tissue evidence="10">Leaves</tissue>
    </source>
</reference>
<dbReference type="GO" id="GO:0043531">
    <property type="term" value="F:ADP binding"/>
    <property type="evidence" value="ECO:0007669"/>
    <property type="project" value="InterPro"/>
</dbReference>
<dbReference type="Pfam" id="PF23559">
    <property type="entry name" value="WHD_DRP"/>
    <property type="match status" value="1"/>
</dbReference>
<feature type="domain" description="Disease resistance protein winged helix" evidence="8">
    <location>
        <begin position="430"/>
        <end position="498"/>
    </location>
</feature>
<dbReference type="Pfam" id="PF00931">
    <property type="entry name" value="NB-ARC"/>
    <property type="match status" value="1"/>
</dbReference>
<dbReference type="FunFam" id="3.40.50.300:FF:001091">
    <property type="entry name" value="Probable disease resistance protein At1g61300"/>
    <property type="match status" value="1"/>
</dbReference>
<dbReference type="GO" id="GO:0005524">
    <property type="term" value="F:ATP binding"/>
    <property type="evidence" value="ECO:0007669"/>
    <property type="project" value="UniProtKB-KW"/>
</dbReference>
<keyword evidence="11" id="KW-1185">Reference proteome</keyword>
<dbReference type="InterPro" id="IPR041118">
    <property type="entry name" value="Rx_N"/>
</dbReference>
<dbReference type="EMBL" id="MNCJ02000328">
    <property type="protein sequence ID" value="KAF5775983.1"/>
    <property type="molecule type" value="Genomic_DNA"/>
</dbReference>
<dbReference type="SUPFAM" id="SSF52540">
    <property type="entry name" value="P-loop containing nucleoside triphosphate hydrolases"/>
    <property type="match status" value="1"/>
</dbReference>
<keyword evidence="1" id="KW-0433">Leucine-rich repeat</keyword>
<gene>
    <name evidence="10" type="ORF">HanXRQr2_Chr13g0618161</name>
</gene>
<dbReference type="InterPro" id="IPR002182">
    <property type="entry name" value="NB-ARC"/>
</dbReference>
<accession>A0A9K3EM98</accession>
<evidence type="ECO:0000259" key="6">
    <source>
        <dbReference type="Pfam" id="PF00931"/>
    </source>
</evidence>
<dbReference type="PANTHER" id="PTHR36766">
    <property type="entry name" value="PLANT BROAD-SPECTRUM MILDEW RESISTANCE PROTEIN RPW8"/>
    <property type="match status" value="1"/>
</dbReference>
<keyword evidence="2" id="KW-0677">Repeat</keyword>
<evidence type="ECO:0000259" key="9">
    <source>
        <dbReference type="Pfam" id="PF25019"/>
    </source>
</evidence>
<dbReference type="InterPro" id="IPR058922">
    <property type="entry name" value="WHD_DRP"/>
</dbReference>
<evidence type="ECO:0000256" key="2">
    <source>
        <dbReference type="ARBA" id="ARBA00022737"/>
    </source>
</evidence>
<dbReference type="InterPro" id="IPR032675">
    <property type="entry name" value="LRR_dom_sf"/>
</dbReference>
<dbReference type="Gene3D" id="1.10.8.430">
    <property type="entry name" value="Helical domain of apoptotic protease-activating factors"/>
    <property type="match status" value="1"/>
</dbReference>
<evidence type="ECO:0000313" key="11">
    <source>
        <dbReference type="Proteomes" id="UP000215914"/>
    </source>
</evidence>
<organism evidence="10 11">
    <name type="scientific">Helianthus annuus</name>
    <name type="common">Common sunflower</name>
    <dbReference type="NCBI Taxonomy" id="4232"/>
    <lineage>
        <taxon>Eukaryota</taxon>
        <taxon>Viridiplantae</taxon>
        <taxon>Streptophyta</taxon>
        <taxon>Embryophyta</taxon>
        <taxon>Tracheophyta</taxon>
        <taxon>Spermatophyta</taxon>
        <taxon>Magnoliopsida</taxon>
        <taxon>eudicotyledons</taxon>
        <taxon>Gunneridae</taxon>
        <taxon>Pentapetalae</taxon>
        <taxon>asterids</taxon>
        <taxon>campanulids</taxon>
        <taxon>Asterales</taxon>
        <taxon>Asteraceae</taxon>
        <taxon>Asteroideae</taxon>
        <taxon>Heliantheae alliance</taxon>
        <taxon>Heliantheae</taxon>
        <taxon>Helianthus</taxon>
    </lineage>
</organism>
<feature type="domain" description="NB-ARC" evidence="6">
    <location>
        <begin position="174"/>
        <end position="342"/>
    </location>
</feature>
<dbReference type="Pfam" id="PF25019">
    <property type="entry name" value="LRR_R13L1-DRL21"/>
    <property type="match status" value="1"/>
</dbReference>
<dbReference type="Gene3D" id="1.20.5.4130">
    <property type="match status" value="1"/>
</dbReference>